<accession>A0A5N5TK86</accession>
<feature type="region of interest" description="Disordered" evidence="1">
    <location>
        <begin position="35"/>
        <end position="77"/>
    </location>
</feature>
<dbReference type="Pfam" id="PF12372">
    <property type="entry name" value="Htt_N-HEAT"/>
    <property type="match status" value="1"/>
</dbReference>
<evidence type="ECO:0000313" key="3">
    <source>
        <dbReference type="Proteomes" id="UP000326759"/>
    </source>
</evidence>
<feature type="region of interest" description="Disordered" evidence="1">
    <location>
        <begin position="113"/>
        <end position="141"/>
    </location>
</feature>
<comment type="caution">
    <text evidence="2">The sequence shown here is derived from an EMBL/GenBank/DDBJ whole genome shotgun (WGS) entry which is preliminary data.</text>
</comment>
<dbReference type="Proteomes" id="UP000326759">
    <property type="component" value="Unassembled WGS sequence"/>
</dbReference>
<dbReference type="EMBL" id="SEYY01000739">
    <property type="protein sequence ID" value="KAB7506584.1"/>
    <property type="molecule type" value="Genomic_DNA"/>
</dbReference>
<name>A0A5N5TK86_9CRUS</name>
<reference evidence="2 3" key="1">
    <citation type="journal article" date="2019" name="PLoS Biol.">
        <title>Sex chromosomes control vertical transmission of feminizing Wolbachia symbionts in an isopod.</title>
        <authorList>
            <person name="Becking T."/>
            <person name="Chebbi M.A."/>
            <person name="Giraud I."/>
            <person name="Moumen B."/>
            <person name="Laverre T."/>
            <person name="Caubet Y."/>
            <person name="Peccoud J."/>
            <person name="Gilbert C."/>
            <person name="Cordaux R."/>
        </authorList>
    </citation>
    <scope>NUCLEOTIDE SEQUENCE [LARGE SCALE GENOMIC DNA]</scope>
    <source>
        <strain evidence="2">ANa2</strain>
        <tissue evidence="2">Whole body excluding digestive tract and cuticle</tissue>
    </source>
</reference>
<evidence type="ECO:0000256" key="1">
    <source>
        <dbReference type="SAM" id="MobiDB-lite"/>
    </source>
</evidence>
<dbReference type="PANTHER" id="PTHR10170:SF10">
    <property type="entry name" value="HUNTINGTIN"/>
    <property type="match status" value="1"/>
</dbReference>
<dbReference type="InterPro" id="IPR024613">
    <property type="entry name" value="Huntingtin_N_HEAT_rpt-2"/>
</dbReference>
<feature type="compositionally biased region" description="Basic and acidic residues" evidence="1">
    <location>
        <begin position="45"/>
        <end position="62"/>
    </location>
</feature>
<organism evidence="2 3">
    <name type="scientific">Armadillidium nasatum</name>
    <dbReference type="NCBI Taxonomy" id="96803"/>
    <lineage>
        <taxon>Eukaryota</taxon>
        <taxon>Metazoa</taxon>
        <taxon>Ecdysozoa</taxon>
        <taxon>Arthropoda</taxon>
        <taxon>Crustacea</taxon>
        <taxon>Multicrustacea</taxon>
        <taxon>Malacostraca</taxon>
        <taxon>Eumalacostraca</taxon>
        <taxon>Peracarida</taxon>
        <taxon>Isopoda</taxon>
        <taxon>Oniscidea</taxon>
        <taxon>Crinocheta</taxon>
        <taxon>Armadillidiidae</taxon>
        <taxon>Armadillidium</taxon>
    </lineage>
</organism>
<dbReference type="GO" id="GO:0005737">
    <property type="term" value="C:cytoplasm"/>
    <property type="evidence" value="ECO:0007669"/>
    <property type="project" value="TreeGrafter"/>
</dbReference>
<keyword evidence="3" id="KW-1185">Reference proteome</keyword>
<protein>
    <submittedName>
        <fullName evidence="2">Uncharacterized protein</fullName>
    </submittedName>
</protein>
<dbReference type="InterPro" id="IPR028426">
    <property type="entry name" value="Huntingtin_fam"/>
</dbReference>
<dbReference type="OrthoDB" id="10065698at2759"/>
<dbReference type="AlphaFoldDB" id="A0A5N5TK86"/>
<proteinExistence type="predicted"/>
<evidence type="ECO:0000313" key="2">
    <source>
        <dbReference type="EMBL" id="KAB7506584.1"/>
    </source>
</evidence>
<sequence length="335" mass="36857">SSRAASQVSIAVSLQEEESSIESLMEMYSKVEICSDEGTPQGDSESFHFKEEPLQDGMKQDSDLNPNTPDSIDEDEIDKATLVGSVYSDIEMGTVEDTSLLLGRKEIEIGSSSSLGRKRKQLSQENTSGKESNKSSFSSDEPKVCGNIGAFTDDDLPVRYLVRFLCSSFLFTGYPGSLMADQISKVSIKVLSLNCVGLAITLQPSLMTETLFIVDENTDVKEEPQRIEDVLLFHEHPDPQVQSSIGFLIGNFIRSSLVINEGCHDNFGRSKLDLDTLLDLLCKLLYHGSSVTVRGAIQGLHLCLNELFHSFHATSALSPLCHLGTTTKNTYWLVK</sequence>
<dbReference type="PANTHER" id="PTHR10170">
    <property type="entry name" value="HUNTINGTON DISEASE PROTEIN"/>
    <property type="match status" value="1"/>
</dbReference>
<gene>
    <name evidence="2" type="ORF">Anas_00289</name>
</gene>
<feature type="non-terminal residue" evidence="2">
    <location>
        <position position="335"/>
    </location>
</feature>
<feature type="non-terminal residue" evidence="2">
    <location>
        <position position="1"/>
    </location>
</feature>